<dbReference type="Proteomes" id="UP001589795">
    <property type="component" value="Unassembled WGS sequence"/>
</dbReference>
<feature type="domain" description="Nucleoside phosphorylase" evidence="2">
    <location>
        <begin position="270"/>
        <end position="440"/>
    </location>
</feature>
<organism evidence="4 5">
    <name type="scientific">Paracoccus rhizosphaerae</name>
    <dbReference type="NCBI Taxonomy" id="1133347"/>
    <lineage>
        <taxon>Bacteria</taxon>
        <taxon>Pseudomonadati</taxon>
        <taxon>Pseudomonadota</taxon>
        <taxon>Alphaproteobacteria</taxon>
        <taxon>Rhodobacterales</taxon>
        <taxon>Paracoccaceae</taxon>
        <taxon>Paracoccus</taxon>
    </lineage>
</organism>
<sequence length="493" mass="54679">MTDCRFLPVETPPALDRRDYADATEAVARLRALYDQATGFLLENFTRVLHGAAPQARYRAFYPDIRLIIPTHGKVDSRLSFGHVVAPGVYSATITRPDLFQNYLTEQVGLLMRNHGVSVSVGVSDTPMPVHFAVAAQSDLAVPQEGVLDFSLRDVFDVPDLNTMNDDIVNGVAGPMPDGSQHLAAFTAQRIDYSLARLAHYTATAAEHFQNFVLFTNYQFYVDEFEAFARRVLAEPDLGYTEFVAPGNQVIHGPQDSIDVLSKMPQMPAYHLKRANGQGITLVNIGVGPSNAKTATDHIAVLRPHAWLMVGHCAGLRNSQSLGDFVLAHAYLREDHVLDDDLPVWVPIPALAEVQVALQEAVAEVTRLDGYELKRIMRTGTVATIDNRNWELRDQSGPVHRLSLSRAVALDMESATIAANGFRFRVPYGTLLCVSDKPLHGELKLPGMATDFYRTQVANHLLIGIRAMEKLRDMPLERIHSRKLRSFSETAFL</sequence>
<comment type="function">
    <text evidence="1">Catalyzes the hydrolysis of the N-glycosidic bond of AMP to form adenine and ribose 5-phosphate. Involved in regulation of AMP concentrations.</text>
</comment>
<reference evidence="4 5" key="1">
    <citation type="submission" date="2024-09" db="EMBL/GenBank/DDBJ databases">
        <authorList>
            <person name="Sun Q."/>
            <person name="Mori K."/>
        </authorList>
    </citation>
    <scope>NUCLEOTIDE SEQUENCE [LARGE SCALE GENOMIC DNA]</scope>
    <source>
        <strain evidence="4 5">CCM 7904</strain>
    </source>
</reference>
<proteinExistence type="inferred from homology"/>
<dbReference type="NCBIfam" id="NF006142">
    <property type="entry name" value="PRK08292.1"/>
    <property type="match status" value="1"/>
</dbReference>
<dbReference type="Gene3D" id="3.40.50.1580">
    <property type="entry name" value="Nucleoside phosphorylase domain"/>
    <property type="match status" value="1"/>
</dbReference>
<feature type="domain" description="AMP nucleoside phosphorylase N-terminal" evidence="3">
    <location>
        <begin position="25"/>
        <end position="177"/>
    </location>
</feature>
<dbReference type="InterPro" id="IPR011271">
    <property type="entry name" value="AMP_nucleosidase"/>
</dbReference>
<keyword evidence="5" id="KW-1185">Reference proteome</keyword>
<comment type="catalytic activity">
    <reaction evidence="1">
        <text>AMP + H2O = D-ribose 5-phosphate + adenine</text>
        <dbReference type="Rhea" id="RHEA:20129"/>
        <dbReference type="ChEBI" id="CHEBI:15377"/>
        <dbReference type="ChEBI" id="CHEBI:16708"/>
        <dbReference type="ChEBI" id="CHEBI:78346"/>
        <dbReference type="ChEBI" id="CHEBI:456215"/>
        <dbReference type="EC" id="3.2.2.4"/>
    </reaction>
</comment>
<dbReference type="Pfam" id="PF10423">
    <property type="entry name" value="AMNp_N"/>
    <property type="match status" value="1"/>
</dbReference>
<dbReference type="PANTHER" id="PTHR43691">
    <property type="entry name" value="URIDINE PHOSPHORYLASE"/>
    <property type="match status" value="1"/>
</dbReference>
<name>A0ABV6CKS9_9RHOB</name>
<dbReference type="EC" id="3.2.2.4" evidence="1"/>
<dbReference type="InterPro" id="IPR000845">
    <property type="entry name" value="Nucleoside_phosphorylase_d"/>
</dbReference>
<dbReference type="InterPro" id="IPR047039">
    <property type="entry name" value="AMN_phosphorylase"/>
</dbReference>
<dbReference type="CDD" id="cd17762">
    <property type="entry name" value="AMN"/>
    <property type="match status" value="1"/>
</dbReference>
<evidence type="ECO:0000259" key="2">
    <source>
        <dbReference type="Pfam" id="PF01048"/>
    </source>
</evidence>
<evidence type="ECO:0000259" key="3">
    <source>
        <dbReference type="Pfam" id="PF10423"/>
    </source>
</evidence>
<dbReference type="InterPro" id="IPR035994">
    <property type="entry name" value="Nucleoside_phosphorylase_sf"/>
</dbReference>
<dbReference type="NCBIfam" id="TIGR01717">
    <property type="entry name" value="AMP-nucleosdse"/>
    <property type="match status" value="1"/>
</dbReference>
<accession>A0ABV6CKS9</accession>
<dbReference type="InterPro" id="IPR018953">
    <property type="entry name" value="AMP_nucleoside_Pase_N"/>
</dbReference>
<comment type="similarity">
    <text evidence="1">Belongs to the AMP nucleosidase family.</text>
</comment>
<dbReference type="EMBL" id="JBHLWQ010000127">
    <property type="protein sequence ID" value="MFC0201357.1"/>
    <property type="molecule type" value="Genomic_DNA"/>
</dbReference>
<evidence type="ECO:0000313" key="4">
    <source>
        <dbReference type="EMBL" id="MFC0201357.1"/>
    </source>
</evidence>
<protein>
    <recommendedName>
        <fullName evidence="1">AMP nucleosidase</fullName>
        <ecNumber evidence="1">3.2.2.4</ecNumber>
    </recommendedName>
</protein>
<comment type="caution">
    <text evidence="4">The sequence shown here is derived from an EMBL/GenBank/DDBJ whole genome shotgun (WGS) entry which is preliminary data.</text>
</comment>
<keyword evidence="4" id="KW-0326">Glycosidase</keyword>
<dbReference type="InterPro" id="IPR037109">
    <property type="entry name" value="AMP_N_sf"/>
</dbReference>
<dbReference type="Pfam" id="PF01048">
    <property type="entry name" value="PNP_UDP_1"/>
    <property type="match status" value="1"/>
</dbReference>
<dbReference type="PANTHER" id="PTHR43691:SF6">
    <property type="entry name" value="AMP NUCLEOSIDASE"/>
    <property type="match status" value="1"/>
</dbReference>
<dbReference type="RefSeq" id="WP_265505628.1">
    <property type="nucleotide sequence ID" value="NZ_JAOTBE010000003.1"/>
</dbReference>
<dbReference type="GO" id="GO:0008714">
    <property type="term" value="F:AMP nucleosidase activity"/>
    <property type="evidence" value="ECO:0007669"/>
    <property type="project" value="UniProtKB-EC"/>
</dbReference>
<gene>
    <name evidence="1" type="primary">amn</name>
    <name evidence="4" type="ORF">ACFFIZ_13835</name>
</gene>
<evidence type="ECO:0000313" key="5">
    <source>
        <dbReference type="Proteomes" id="UP001589795"/>
    </source>
</evidence>
<keyword evidence="1 4" id="KW-0378">Hydrolase</keyword>
<evidence type="ECO:0000256" key="1">
    <source>
        <dbReference type="HAMAP-Rule" id="MF_01932"/>
    </source>
</evidence>
<dbReference type="HAMAP" id="MF_01932">
    <property type="entry name" value="AMP_nucleosidase"/>
    <property type="match status" value="1"/>
</dbReference>
<dbReference type="SUPFAM" id="SSF53167">
    <property type="entry name" value="Purine and uridine phosphorylases"/>
    <property type="match status" value="1"/>
</dbReference>
<dbReference type="Gene3D" id="3.30.1730.10">
    <property type="entry name" value="AMP nucleoside phosphorylase, N-terminal domain"/>
    <property type="match status" value="1"/>
</dbReference>